<accession>E3K6Y2</accession>
<dbReference type="GeneID" id="10534088"/>
<gene>
    <name evidence="4" type="ORF">PGTG_05296</name>
</gene>
<sequence>MSPNSPKFGMLLGTGQVSCSVPRHTYSFGVIPSSPPISERGALRHRTRTRRSTTNDRHHHHYFDFNFKTSLTCKKNTVSTKMTETAPARKQEQDFTKEVDELIPEVDRLIKNGNLQQGLDKLLVLEKQTRNASDLSSTTRLLLEIVTRVFESKDIEGLCLQVHQLARKHGQLRQATTTMVEKVMSFIEKVDDHQQDKIKMIESLREVTEGKIYLEVQRARLTKQLAQIRESEGATKVANELMQELQVETFGSMERREKIDFILEQMRLLRIQQDWEKLAIVSKKINNKWLTEVENEDLNDLVKCFTTPELMRWPGIQELYGPILRKSKVFGPAGIAGLEGDLEDEEVDPTSNSGETRWQELHKRVVEHNIRAVSKYYTRLTIQRLSELLDLTIPESEATLAKLVSLKTVFAKIDRPSGIVRFSSGSSTPSHTTTSGESVLNQWNDDVGKLLGLVEKTVHLIQKEFALQGIK</sequence>
<dbReference type="InterPro" id="IPR000717">
    <property type="entry name" value="PCI_dom"/>
</dbReference>
<dbReference type="InterPro" id="IPR040134">
    <property type="entry name" value="PSMD12/CSN4"/>
</dbReference>
<evidence type="ECO:0000256" key="2">
    <source>
        <dbReference type="ARBA" id="ARBA00022942"/>
    </source>
</evidence>
<dbReference type="InParanoid" id="E3K6Y2"/>
<reference key="1">
    <citation type="submission" date="2007-01" db="EMBL/GenBank/DDBJ databases">
        <title>The Genome Sequence of Puccinia graminis f. sp. tritici Strain CRL 75-36-700-3.</title>
        <authorList>
            <consortium name="The Broad Institute Genome Sequencing Platform"/>
            <person name="Birren B."/>
            <person name="Lander E."/>
            <person name="Galagan J."/>
            <person name="Nusbaum C."/>
            <person name="Devon K."/>
            <person name="Cuomo C."/>
            <person name="Jaffe D."/>
            <person name="Butler J."/>
            <person name="Alvarez P."/>
            <person name="Gnerre S."/>
            <person name="Grabherr M."/>
            <person name="Mauceli E."/>
            <person name="Brockman W."/>
            <person name="Young S."/>
            <person name="LaButti K."/>
            <person name="Sykes S."/>
            <person name="DeCaprio D."/>
            <person name="Crawford M."/>
            <person name="Koehrsen M."/>
            <person name="Engels R."/>
            <person name="Montgomery P."/>
            <person name="Pearson M."/>
            <person name="Howarth C."/>
            <person name="Larson L."/>
            <person name="White J."/>
            <person name="Zeng Q."/>
            <person name="Kodira C."/>
            <person name="Yandava C."/>
            <person name="Alvarado L."/>
            <person name="O'Leary S."/>
            <person name="Szabo L."/>
            <person name="Dean R."/>
            <person name="Schein J."/>
        </authorList>
    </citation>
    <scope>NUCLEOTIDE SEQUENCE</scope>
    <source>
        <strain>CRL 75-36-700-3</strain>
    </source>
</reference>
<dbReference type="OrthoDB" id="268763at2759"/>
<comment type="similarity">
    <text evidence="1">Belongs to the proteasome subunit p55 family.</text>
</comment>
<dbReference type="KEGG" id="pgr:PGTG_05296"/>
<proteinExistence type="inferred from homology"/>
<dbReference type="AlphaFoldDB" id="E3K6Y2"/>
<dbReference type="PROSITE" id="PS50250">
    <property type="entry name" value="PCI"/>
    <property type="match status" value="1"/>
</dbReference>
<evidence type="ECO:0000259" key="3">
    <source>
        <dbReference type="PROSITE" id="PS50250"/>
    </source>
</evidence>
<dbReference type="InterPro" id="IPR040896">
    <property type="entry name" value="RPN5_C"/>
</dbReference>
<dbReference type="InterPro" id="IPR036388">
    <property type="entry name" value="WH-like_DNA-bd_sf"/>
</dbReference>
<reference evidence="5" key="2">
    <citation type="journal article" date="2011" name="Proc. Natl. Acad. Sci. U.S.A.">
        <title>Obligate biotrophy features unraveled by the genomic analysis of rust fungi.</title>
        <authorList>
            <person name="Duplessis S."/>
            <person name="Cuomo C.A."/>
            <person name="Lin Y.-C."/>
            <person name="Aerts A."/>
            <person name="Tisserant E."/>
            <person name="Veneault-Fourrey C."/>
            <person name="Joly D.L."/>
            <person name="Hacquard S."/>
            <person name="Amselem J."/>
            <person name="Cantarel B.L."/>
            <person name="Chiu R."/>
            <person name="Coutinho P.M."/>
            <person name="Feau N."/>
            <person name="Field M."/>
            <person name="Frey P."/>
            <person name="Gelhaye E."/>
            <person name="Goldberg J."/>
            <person name="Grabherr M.G."/>
            <person name="Kodira C.D."/>
            <person name="Kohler A."/>
            <person name="Kuees U."/>
            <person name="Lindquist E.A."/>
            <person name="Lucas S.M."/>
            <person name="Mago R."/>
            <person name="Mauceli E."/>
            <person name="Morin E."/>
            <person name="Murat C."/>
            <person name="Pangilinan J.L."/>
            <person name="Park R."/>
            <person name="Pearson M."/>
            <person name="Quesneville H."/>
            <person name="Rouhier N."/>
            <person name="Sakthikumar S."/>
            <person name="Salamov A.A."/>
            <person name="Schmutz J."/>
            <person name="Selles B."/>
            <person name="Shapiro H."/>
            <person name="Tanguay P."/>
            <person name="Tuskan G.A."/>
            <person name="Henrissat B."/>
            <person name="Van de Peer Y."/>
            <person name="Rouze P."/>
            <person name="Ellis J.G."/>
            <person name="Dodds P.N."/>
            <person name="Schein J.E."/>
            <person name="Zhong S."/>
            <person name="Hamelin R.C."/>
            <person name="Grigoriev I.V."/>
            <person name="Szabo L.J."/>
            <person name="Martin F."/>
        </authorList>
    </citation>
    <scope>NUCLEOTIDE SEQUENCE [LARGE SCALE GENOMIC DNA]</scope>
    <source>
        <strain evidence="5">CRL 75-36-700-3 / race SCCL</strain>
    </source>
</reference>
<dbReference type="GO" id="GO:0005737">
    <property type="term" value="C:cytoplasm"/>
    <property type="evidence" value="ECO:0000318"/>
    <property type="project" value="GO_Central"/>
</dbReference>
<evidence type="ECO:0000313" key="5">
    <source>
        <dbReference type="Proteomes" id="UP000008783"/>
    </source>
</evidence>
<dbReference type="RefSeq" id="XP_003324490.1">
    <property type="nucleotide sequence ID" value="XM_003324442.1"/>
</dbReference>
<dbReference type="InterPro" id="IPR054559">
    <property type="entry name" value="PSMD12-CSN4-like_N"/>
</dbReference>
<dbReference type="FunFam" id="1.10.10.10:FF:000070">
    <property type="entry name" value="26S proteasome non-ATPase regulatory subunit 12"/>
    <property type="match status" value="1"/>
</dbReference>
<dbReference type="EMBL" id="DS178274">
    <property type="protein sequence ID" value="EFP80071.1"/>
    <property type="molecule type" value="Genomic_DNA"/>
</dbReference>
<organism evidence="4 5">
    <name type="scientific">Puccinia graminis f. sp. tritici (strain CRL 75-36-700-3 / race SCCL)</name>
    <name type="common">Black stem rust fungus</name>
    <dbReference type="NCBI Taxonomy" id="418459"/>
    <lineage>
        <taxon>Eukaryota</taxon>
        <taxon>Fungi</taxon>
        <taxon>Dikarya</taxon>
        <taxon>Basidiomycota</taxon>
        <taxon>Pucciniomycotina</taxon>
        <taxon>Pucciniomycetes</taxon>
        <taxon>Pucciniales</taxon>
        <taxon>Pucciniaceae</taxon>
        <taxon>Puccinia</taxon>
    </lineage>
</organism>
<protein>
    <recommendedName>
        <fullName evidence="3">PCI domain-containing protein</fullName>
    </recommendedName>
</protein>
<dbReference type="SMART" id="SM00088">
    <property type="entry name" value="PINT"/>
    <property type="match status" value="1"/>
</dbReference>
<dbReference type="FunCoup" id="E3K6Y2">
    <property type="interactions" value="709"/>
</dbReference>
<dbReference type="Proteomes" id="UP000008783">
    <property type="component" value="Unassembled WGS sequence"/>
</dbReference>
<dbReference type="GO" id="GO:0005634">
    <property type="term" value="C:nucleus"/>
    <property type="evidence" value="ECO:0007669"/>
    <property type="project" value="UniProtKB-ARBA"/>
</dbReference>
<dbReference type="Pfam" id="PF22241">
    <property type="entry name" value="PSMD12-CSN4_N"/>
    <property type="match status" value="1"/>
</dbReference>
<dbReference type="eggNOG" id="KOG1498">
    <property type="taxonomic scope" value="Eukaryota"/>
</dbReference>
<dbReference type="OMA" id="AENEMFK"/>
<dbReference type="VEuPathDB" id="FungiDB:PGTG_05296"/>
<dbReference type="PANTHER" id="PTHR10855">
    <property type="entry name" value="26S PROTEASOME NON-ATPASE REGULATORY SUBUNIT 12/COP9 SIGNALOSOME COMPLEX SUBUNIT 4"/>
    <property type="match status" value="1"/>
</dbReference>
<name>E3K6Y2_PUCGT</name>
<keyword evidence="2" id="KW-0647">Proteasome</keyword>
<dbReference type="SUPFAM" id="SSF46785">
    <property type="entry name" value="Winged helix' DNA-binding domain"/>
    <property type="match status" value="1"/>
</dbReference>
<dbReference type="Gene3D" id="1.10.10.10">
    <property type="entry name" value="Winged helix-like DNA-binding domain superfamily/Winged helix DNA-binding domain"/>
    <property type="match status" value="1"/>
</dbReference>
<dbReference type="HOGENOM" id="CLU_033860_2_0_1"/>
<dbReference type="Pfam" id="PF01399">
    <property type="entry name" value="PCI"/>
    <property type="match status" value="1"/>
</dbReference>
<feature type="domain" description="PCI" evidence="3">
    <location>
        <begin position="271"/>
        <end position="427"/>
    </location>
</feature>
<dbReference type="Pfam" id="PF18098">
    <property type="entry name" value="RPN5_C"/>
    <property type="match status" value="1"/>
</dbReference>
<dbReference type="PANTHER" id="PTHR10855:SF1">
    <property type="entry name" value="26S PROTEASOME NON-ATPASE REGULATORY SUBUNIT 12"/>
    <property type="match status" value="1"/>
</dbReference>
<evidence type="ECO:0000256" key="1">
    <source>
        <dbReference type="ARBA" id="ARBA00006397"/>
    </source>
</evidence>
<dbReference type="GO" id="GO:0008541">
    <property type="term" value="C:proteasome regulatory particle, lid subcomplex"/>
    <property type="evidence" value="ECO:0000318"/>
    <property type="project" value="GO_Central"/>
</dbReference>
<keyword evidence="5" id="KW-1185">Reference proteome</keyword>
<evidence type="ECO:0000313" key="4">
    <source>
        <dbReference type="EMBL" id="EFP80071.1"/>
    </source>
</evidence>
<dbReference type="STRING" id="418459.E3K6Y2"/>
<dbReference type="InterPro" id="IPR036390">
    <property type="entry name" value="WH_DNA-bd_sf"/>
</dbReference>